<gene>
    <name evidence="9" type="ORF">GCM10023215_23370</name>
</gene>
<feature type="transmembrane region" description="Helical" evidence="7">
    <location>
        <begin position="250"/>
        <end position="273"/>
    </location>
</feature>
<keyword evidence="10" id="KW-1185">Reference proteome</keyword>
<dbReference type="Pfam" id="PF00528">
    <property type="entry name" value="BPD_transp_1"/>
    <property type="match status" value="1"/>
</dbReference>
<keyword evidence="4 7" id="KW-0812">Transmembrane</keyword>
<evidence type="ECO:0000256" key="1">
    <source>
        <dbReference type="ARBA" id="ARBA00004651"/>
    </source>
</evidence>
<comment type="similarity">
    <text evidence="7">Belongs to the binding-protein-dependent transport system permease family.</text>
</comment>
<reference evidence="10" key="1">
    <citation type="journal article" date="2019" name="Int. J. Syst. Evol. Microbiol.">
        <title>The Global Catalogue of Microorganisms (GCM) 10K type strain sequencing project: providing services to taxonomists for standard genome sequencing and annotation.</title>
        <authorList>
            <consortium name="The Broad Institute Genomics Platform"/>
            <consortium name="The Broad Institute Genome Sequencing Center for Infectious Disease"/>
            <person name="Wu L."/>
            <person name="Ma J."/>
        </authorList>
    </citation>
    <scope>NUCLEOTIDE SEQUENCE [LARGE SCALE GENOMIC DNA]</scope>
    <source>
        <strain evidence="10">JCM 18055</strain>
    </source>
</reference>
<keyword evidence="5 7" id="KW-1133">Transmembrane helix</keyword>
<comment type="subcellular location">
    <subcellularLocation>
        <location evidence="1 7">Cell membrane</location>
        <topology evidence="1 7">Multi-pass membrane protein</topology>
    </subcellularLocation>
</comment>
<comment type="caution">
    <text evidence="9">The sequence shown here is derived from an EMBL/GenBank/DDBJ whole genome shotgun (WGS) entry which is preliminary data.</text>
</comment>
<dbReference type="EMBL" id="BAABIC010000006">
    <property type="protein sequence ID" value="GAA4687084.1"/>
    <property type="molecule type" value="Genomic_DNA"/>
</dbReference>
<dbReference type="SUPFAM" id="SSF161098">
    <property type="entry name" value="MetI-like"/>
    <property type="match status" value="1"/>
</dbReference>
<feature type="transmembrane region" description="Helical" evidence="7">
    <location>
        <begin position="38"/>
        <end position="56"/>
    </location>
</feature>
<keyword evidence="2 7" id="KW-0813">Transport</keyword>
<evidence type="ECO:0000256" key="7">
    <source>
        <dbReference type="RuleBase" id="RU363032"/>
    </source>
</evidence>
<dbReference type="InterPro" id="IPR000515">
    <property type="entry name" value="MetI-like"/>
</dbReference>
<dbReference type="PANTHER" id="PTHR30151">
    <property type="entry name" value="ALKANE SULFONATE ABC TRANSPORTER-RELATED, MEMBRANE SUBUNIT"/>
    <property type="match status" value="1"/>
</dbReference>
<dbReference type="CDD" id="cd06261">
    <property type="entry name" value="TM_PBP2"/>
    <property type="match status" value="1"/>
</dbReference>
<sequence length="286" mass="28885">MSAPVEGTTAATAAPAATAAGGVGAVAGPGRRFRGASVVIAPVVFGIAVLVVWQLVVTVGGLPAFLLPAPTAIAAQIGAQLPVILETAAVTGGNALVGLVLGFVLGVLLAILAAGVRVVSDLLTPVVLAASAIPIVALAPVFTTMFGSTTEIPRRLVVMVVVVVPVYVSTARGLRQVRPVHDELMVALAATRRQYTRFVRLPGAIPYVMTGLRLAAPAAVIAAIVAEYFGGLQNGLGSRISSAAANTAYARAWAFVAASIVLGLLFFLAGLLAERLVTRNRPGGGS</sequence>
<dbReference type="PANTHER" id="PTHR30151:SF0">
    <property type="entry name" value="ABC TRANSPORTER PERMEASE PROTEIN MJ0413-RELATED"/>
    <property type="match status" value="1"/>
</dbReference>
<accession>A0ABP8WGD0</accession>
<proteinExistence type="inferred from homology"/>
<feature type="transmembrane region" description="Helical" evidence="7">
    <location>
        <begin position="96"/>
        <end position="116"/>
    </location>
</feature>
<evidence type="ECO:0000313" key="9">
    <source>
        <dbReference type="EMBL" id="GAA4687084.1"/>
    </source>
</evidence>
<evidence type="ECO:0000256" key="4">
    <source>
        <dbReference type="ARBA" id="ARBA00022692"/>
    </source>
</evidence>
<organism evidence="9 10">
    <name type="scientific">Pseudonocardia yuanmonensis</name>
    <dbReference type="NCBI Taxonomy" id="1095914"/>
    <lineage>
        <taxon>Bacteria</taxon>
        <taxon>Bacillati</taxon>
        <taxon>Actinomycetota</taxon>
        <taxon>Actinomycetes</taxon>
        <taxon>Pseudonocardiales</taxon>
        <taxon>Pseudonocardiaceae</taxon>
        <taxon>Pseudonocardia</taxon>
    </lineage>
</organism>
<dbReference type="InterPro" id="IPR035906">
    <property type="entry name" value="MetI-like_sf"/>
</dbReference>
<name>A0ABP8WGD0_9PSEU</name>
<evidence type="ECO:0000256" key="6">
    <source>
        <dbReference type="ARBA" id="ARBA00023136"/>
    </source>
</evidence>
<keyword evidence="6 7" id="KW-0472">Membrane</keyword>
<dbReference type="RefSeq" id="WP_345380422.1">
    <property type="nucleotide sequence ID" value="NZ_BAABIC010000006.1"/>
</dbReference>
<protein>
    <submittedName>
        <fullName evidence="9">ABC transporter permease</fullName>
    </submittedName>
</protein>
<dbReference type="Proteomes" id="UP001500325">
    <property type="component" value="Unassembled WGS sequence"/>
</dbReference>
<feature type="transmembrane region" description="Helical" evidence="7">
    <location>
        <begin position="122"/>
        <end position="144"/>
    </location>
</feature>
<dbReference type="PROSITE" id="PS50928">
    <property type="entry name" value="ABC_TM1"/>
    <property type="match status" value="1"/>
</dbReference>
<feature type="transmembrane region" description="Helical" evidence="7">
    <location>
        <begin position="204"/>
        <end position="229"/>
    </location>
</feature>
<evidence type="ECO:0000256" key="2">
    <source>
        <dbReference type="ARBA" id="ARBA00022448"/>
    </source>
</evidence>
<dbReference type="Gene3D" id="1.10.3720.10">
    <property type="entry name" value="MetI-like"/>
    <property type="match status" value="1"/>
</dbReference>
<evidence type="ECO:0000259" key="8">
    <source>
        <dbReference type="PROSITE" id="PS50928"/>
    </source>
</evidence>
<evidence type="ECO:0000313" key="10">
    <source>
        <dbReference type="Proteomes" id="UP001500325"/>
    </source>
</evidence>
<feature type="transmembrane region" description="Helical" evidence="7">
    <location>
        <begin position="156"/>
        <end position="174"/>
    </location>
</feature>
<keyword evidence="3" id="KW-1003">Cell membrane</keyword>
<evidence type="ECO:0000256" key="5">
    <source>
        <dbReference type="ARBA" id="ARBA00022989"/>
    </source>
</evidence>
<feature type="domain" description="ABC transmembrane type-1" evidence="8">
    <location>
        <begin position="84"/>
        <end position="273"/>
    </location>
</feature>
<evidence type="ECO:0000256" key="3">
    <source>
        <dbReference type="ARBA" id="ARBA00022475"/>
    </source>
</evidence>